<feature type="compositionally biased region" description="Low complexity" evidence="1">
    <location>
        <begin position="163"/>
        <end position="179"/>
    </location>
</feature>
<organism evidence="2 3">
    <name type="scientific">Phytophthora infestans</name>
    <name type="common">Potato late blight agent</name>
    <name type="synonym">Botrytis infestans</name>
    <dbReference type="NCBI Taxonomy" id="4787"/>
    <lineage>
        <taxon>Eukaryota</taxon>
        <taxon>Sar</taxon>
        <taxon>Stramenopiles</taxon>
        <taxon>Oomycota</taxon>
        <taxon>Peronosporomycetes</taxon>
        <taxon>Peronosporales</taxon>
        <taxon>Peronosporaceae</taxon>
        <taxon>Phytophthora</taxon>
    </lineage>
</organism>
<proteinExistence type="predicted"/>
<evidence type="ECO:0000313" key="3">
    <source>
        <dbReference type="Proteomes" id="UP000704712"/>
    </source>
</evidence>
<dbReference type="AlphaFoldDB" id="A0A8S9UMK4"/>
<feature type="region of interest" description="Disordered" evidence="1">
    <location>
        <begin position="229"/>
        <end position="252"/>
    </location>
</feature>
<reference evidence="2" key="1">
    <citation type="submission" date="2020-03" db="EMBL/GenBank/DDBJ databases">
        <title>Hybrid Assembly of Korean Phytophthora infestans isolates.</title>
        <authorList>
            <person name="Prokchorchik M."/>
            <person name="Lee Y."/>
            <person name="Seo J."/>
            <person name="Cho J.-H."/>
            <person name="Park Y.-E."/>
            <person name="Jang D.-C."/>
            <person name="Im J.-S."/>
            <person name="Choi J.-G."/>
            <person name="Park H.-J."/>
            <person name="Lee G.-B."/>
            <person name="Lee Y.-G."/>
            <person name="Hong S.-Y."/>
            <person name="Cho K."/>
            <person name="Sohn K.H."/>
        </authorList>
    </citation>
    <scope>NUCLEOTIDE SEQUENCE</scope>
    <source>
        <strain evidence="2">KR_2_A2</strain>
    </source>
</reference>
<accession>A0A8S9UMK4</accession>
<comment type="caution">
    <text evidence="2">The sequence shown here is derived from an EMBL/GenBank/DDBJ whole genome shotgun (WGS) entry which is preliminary data.</text>
</comment>
<gene>
    <name evidence="2" type="ORF">GN958_ATG11083</name>
</gene>
<evidence type="ECO:0000313" key="2">
    <source>
        <dbReference type="EMBL" id="KAF4139598.1"/>
    </source>
</evidence>
<dbReference type="Proteomes" id="UP000704712">
    <property type="component" value="Unassembled WGS sequence"/>
</dbReference>
<feature type="region of interest" description="Disordered" evidence="1">
    <location>
        <begin position="154"/>
        <end position="179"/>
    </location>
</feature>
<protein>
    <submittedName>
        <fullName evidence="2">Uncharacterized protein</fullName>
    </submittedName>
</protein>
<sequence>MVKPRGGVPRDIEVTGRGLSFKSLRQEGWTKNPPTRTSLDDRYKYIRSDGHPNGAVGLDYFLGEKAVLTSTQMFCEVAHGKPFHRAPPLSVRLVIPRPINLPLHRTSSGRTTYLILKPLLLVKQQLVKVLLQLMLHVNLHAVLNRRTIRQPARRSVATTASFRATPPCSPCRSSSASPPIAATTHVADEAFEIEDNDLASSPEEVDNEDSAEDALRSELLADTHDDLSVAESSGGADQYEAIGSGDEAERGDVDLGEYDSVQSVYAFIA</sequence>
<name>A0A8S9UMK4_PHYIN</name>
<evidence type="ECO:0000256" key="1">
    <source>
        <dbReference type="SAM" id="MobiDB-lite"/>
    </source>
</evidence>
<dbReference type="EMBL" id="JAACNO010001551">
    <property type="protein sequence ID" value="KAF4139598.1"/>
    <property type="molecule type" value="Genomic_DNA"/>
</dbReference>